<protein>
    <submittedName>
        <fullName evidence="1">Uncharacterized protein</fullName>
    </submittedName>
</protein>
<reference evidence="1 2" key="1">
    <citation type="journal article" date="2014" name="Am. J. Bot.">
        <title>Genome assembly and annotation for red clover (Trifolium pratense; Fabaceae).</title>
        <authorList>
            <person name="Istvanek J."/>
            <person name="Jaros M."/>
            <person name="Krenek A."/>
            <person name="Repkova J."/>
        </authorList>
    </citation>
    <scope>NUCLEOTIDE SEQUENCE [LARGE SCALE GENOMIC DNA]</scope>
    <source>
        <strain evidence="2">cv. Tatra</strain>
        <tissue evidence="1">Young leaves</tissue>
    </source>
</reference>
<accession>A0A2K3M690</accession>
<organism evidence="1 2">
    <name type="scientific">Trifolium pratense</name>
    <name type="common">Red clover</name>
    <dbReference type="NCBI Taxonomy" id="57577"/>
    <lineage>
        <taxon>Eukaryota</taxon>
        <taxon>Viridiplantae</taxon>
        <taxon>Streptophyta</taxon>
        <taxon>Embryophyta</taxon>
        <taxon>Tracheophyta</taxon>
        <taxon>Spermatophyta</taxon>
        <taxon>Magnoliopsida</taxon>
        <taxon>eudicotyledons</taxon>
        <taxon>Gunneridae</taxon>
        <taxon>Pentapetalae</taxon>
        <taxon>rosids</taxon>
        <taxon>fabids</taxon>
        <taxon>Fabales</taxon>
        <taxon>Fabaceae</taxon>
        <taxon>Papilionoideae</taxon>
        <taxon>50 kb inversion clade</taxon>
        <taxon>NPAAA clade</taxon>
        <taxon>Hologalegina</taxon>
        <taxon>IRL clade</taxon>
        <taxon>Trifolieae</taxon>
        <taxon>Trifolium</taxon>
    </lineage>
</organism>
<sequence length="94" mass="10869">MNRTPPFHTTFKPPNWGRESSGFLNRCRWRSFSLPLLSVIHDLCLGQLDLRWSFRPHVFCWVGTAGSMFSSVGSRWSFRYDAGLNKSGDGFLKR</sequence>
<name>A0A2K3M690_TRIPR</name>
<dbReference type="EMBL" id="ASHM01050870">
    <property type="protein sequence ID" value="PNX86312.1"/>
    <property type="molecule type" value="Genomic_DNA"/>
</dbReference>
<dbReference type="AlphaFoldDB" id="A0A2K3M690"/>
<proteinExistence type="predicted"/>
<comment type="caution">
    <text evidence="1">The sequence shown here is derived from an EMBL/GenBank/DDBJ whole genome shotgun (WGS) entry which is preliminary data.</text>
</comment>
<evidence type="ECO:0000313" key="2">
    <source>
        <dbReference type="Proteomes" id="UP000236291"/>
    </source>
</evidence>
<reference evidence="1 2" key="2">
    <citation type="journal article" date="2017" name="Front. Plant Sci.">
        <title>Gene Classification and Mining of Molecular Markers Useful in Red Clover (Trifolium pratense) Breeding.</title>
        <authorList>
            <person name="Istvanek J."/>
            <person name="Dluhosova J."/>
            <person name="Dluhos P."/>
            <person name="Patkova L."/>
            <person name="Nedelnik J."/>
            <person name="Repkova J."/>
        </authorList>
    </citation>
    <scope>NUCLEOTIDE SEQUENCE [LARGE SCALE GENOMIC DNA]</scope>
    <source>
        <strain evidence="2">cv. Tatra</strain>
        <tissue evidence="1">Young leaves</tissue>
    </source>
</reference>
<evidence type="ECO:0000313" key="1">
    <source>
        <dbReference type="EMBL" id="PNX86312.1"/>
    </source>
</evidence>
<dbReference type="Proteomes" id="UP000236291">
    <property type="component" value="Unassembled WGS sequence"/>
</dbReference>
<gene>
    <name evidence="1" type="ORF">L195_g042390</name>
</gene>